<evidence type="ECO:0000313" key="2">
    <source>
        <dbReference type="EMBL" id="PFH54562.1"/>
    </source>
</evidence>
<evidence type="ECO:0000313" key="3">
    <source>
        <dbReference type="Proteomes" id="UP000242287"/>
    </source>
</evidence>
<evidence type="ECO:0000256" key="1">
    <source>
        <dbReference type="SAM" id="MobiDB-lite"/>
    </source>
</evidence>
<accession>A0A2A9P1M7</accession>
<dbReference type="EMBL" id="KZ301969">
    <property type="protein sequence ID" value="PFH54562.1"/>
    <property type="molecule type" value="Genomic_DNA"/>
</dbReference>
<dbReference type="AlphaFoldDB" id="A0A2A9P1M7"/>
<feature type="compositionally biased region" description="Polar residues" evidence="1">
    <location>
        <begin position="219"/>
        <end position="228"/>
    </location>
</feature>
<reference evidence="2 3" key="1">
    <citation type="submission" date="2014-02" db="EMBL/GenBank/DDBJ databases">
        <title>Transposable element dynamics among asymbiotic and ectomycorrhizal Amanita fungi.</title>
        <authorList>
            <consortium name="DOE Joint Genome Institute"/>
            <person name="Hess J."/>
            <person name="Skrede I."/>
            <person name="Wolfe B."/>
            <person name="LaButti K."/>
            <person name="Ohm R.A."/>
            <person name="Grigoriev I.V."/>
            <person name="Pringle A."/>
        </authorList>
    </citation>
    <scope>NUCLEOTIDE SEQUENCE [LARGE SCALE GENOMIC DNA]</scope>
    <source>
        <strain evidence="2 3">SKay4041</strain>
    </source>
</reference>
<organism evidence="2 3">
    <name type="scientific">Amanita thiersii Skay4041</name>
    <dbReference type="NCBI Taxonomy" id="703135"/>
    <lineage>
        <taxon>Eukaryota</taxon>
        <taxon>Fungi</taxon>
        <taxon>Dikarya</taxon>
        <taxon>Basidiomycota</taxon>
        <taxon>Agaricomycotina</taxon>
        <taxon>Agaricomycetes</taxon>
        <taxon>Agaricomycetidae</taxon>
        <taxon>Agaricales</taxon>
        <taxon>Pluteineae</taxon>
        <taxon>Amanitaceae</taxon>
        <taxon>Amanita</taxon>
    </lineage>
</organism>
<sequence>MSPSPHNFSYNIRWVELTFTSPSITEQLLSPERESGNISYNDYQLATRFLPASHRHYRYIGALSPIPVVYAFRKPSWSLTKTCTLLSLGCLAGSMIGHSLSILKHYKFVRAIENPVGFSRAFNNIQNRIGGVVPQGPVIVRVSEQDDLQSSDMHGTMELSPAQPNNTSPTSGPTATKPLSKWDQIRADSARSTPASSWDAIRQTHEMARLAKSGIPVKTSPQESQSNDRSTEQAEFDALLERERRMSGGGGGDTTT</sequence>
<gene>
    <name evidence="2" type="ORF">AMATHDRAFT_134838</name>
</gene>
<feature type="compositionally biased region" description="Polar residues" evidence="1">
    <location>
        <begin position="162"/>
        <end position="174"/>
    </location>
</feature>
<dbReference type="OrthoDB" id="3201807at2759"/>
<protein>
    <submittedName>
        <fullName evidence="2">Uncharacterized protein</fullName>
    </submittedName>
</protein>
<dbReference type="Proteomes" id="UP000242287">
    <property type="component" value="Unassembled WGS sequence"/>
</dbReference>
<proteinExistence type="predicted"/>
<feature type="region of interest" description="Disordered" evidence="1">
    <location>
        <begin position="149"/>
        <end position="256"/>
    </location>
</feature>
<name>A0A2A9P1M7_9AGAR</name>
<keyword evidence="3" id="KW-1185">Reference proteome</keyword>
<feature type="compositionally biased region" description="Gly residues" evidence="1">
    <location>
        <begin position="247"/>
        <end position="256"/>
    </location>
</feature>